<evidence type="ECO:0000256" key="13">
    <source>
        <dbReference type="ARBA" id="ARBA00023102"/>
    </source>
</evidence>
<organism evidence="16 18">
    <name type="scientific">Phakopsora pachyrhizi</name>
    <name type="common">Asian soybean rust disease fungus</name>
    <dbReference type="NCBI Taxonomy" id="170000"/>
    <lineage>
        <taxon>Eukaryota</taxon>
        <taxon>Fungi</taxon>
        <taxon>Dikarya</taxon>
        <taxon>Basidiomycota</taxon>
        <taxon>Pucciniomycotina</taxon>
        <taxon>Pucciniomycetes</taxon>
        <taxon>Pucciniales</taxon>
        <taxon>Phakopsoraceae</taxon>
        <taxon>Phakopsora</taxon>
    </lineage>
</organism>
<dbReference type="NCBIfam" id="TIGR00070">
    <property type="entry name" value="hisG"/>
    <property type="match status" value="1"/>
</dbReference>
<dbReference type="EMBL" id="CALTRL010002388">
    <property type="protein sequence ID" value="CAH7675633.1"/>
    <property type="molecule type" value="Genomic_DNA"/>
</dbReference>
<keyword evidence="13" id="KW-0368">Histidine biosynthesis</keyword>
<evidence type="ECO:0000256" key="7">
    <source>
        <dbReference type="ARBA" id="ARBA00022490"/>
    </source>
</evidence>
<dbReference type="Proteomes" id="UP001153365">
    <property type="component" value="Unassembled WGS sequence"/>
</dbReference>
<comment type="subcellular location">
    <subcellularLocation>
        <location evidence="2">Cytoplasm</location>
    </subcellularLocation>
</comment>
<dbReference type="Pfam" id="PF08029">
    <property type="entry name" value="HisG_C"/>
    <property type="match status" value="1"/>
</dbReference>
<dbReference type="SUPFAM" id="SSF53850">
    <property type="entry name" value="Periplasmic binding protein-like II"/>
    <property type="match status" value="1"/>
</dbReference>
<dbReference type="GO" id="GO:0003879">
    <property type="term" value="F:ATP phosphoribosyltransferase activity"/>
    <property type="evidence" value="ECO:0007669"/>
    <property type="project" value="UniProtKB-EC"/>
</dbReference>
<evidence type="ECO:0000256" key="9">
    <source>
        <dbReference type="ARBA" id="ARBA00022676"/>
    </source>
</evidence>
<dbReference type="InterPro" id="IPR018198">
    <property type="entry name" value="ATP_PRibTrfase_CS"/>
</dbReference>
<dbReference type="EMBL" id="CALTRL010001269">
    <property type="protein sequence ID" value="CAH7671842.1"/>
    <property type="molecule type" value="Genomic_DNA"/>
</dbReference>
<dbReference type="AlphaFoldDB" id="A0AAV0ASS3"/>
<feature type="domain" description="Histidine biosynthesis HisG C-terminal" evidence="15">
    <location>
        <begin position="234"/>
        <end position="306"/>
    </location>
</feature>
<comment type="similarity">
    <text evidence="4">Belongs to the ATP phosphoribosyltransferase family.</text>
</comment>
<dbReference type="FunFam" id="3.30.70.120:FF:000003">
    <property type="entry name" value="ATP phosphoribosyltransferase"/>
    <property type="match status" value="1"/>
</dbReference>
<feature type="domain" description="ATP phosphoribosyltransferase catalytic" evidence="14">
    <location>
        <begin position="60"/>
        <end position="228"/>
    </location>
</feature>
<dbReference type="EC" id="2.4.2.17" evidence="5"/>
<reference evidence="16" key="1">
    <citation type="submission" date="2022-06" db="EMBL/GenBank/DDBJ databases">
        <authorList>
            <consortium name="SYNGENTA / RWTH Aachen University"/>
        </authorList>
    </citation>
    <scope>NUCLEOTIDE SEQUENCE</scope>
</reference>
<sequence>MTFFADLINDRLLFAIPKKGRLYEKCLDLLSGADIQFHRSHRLDVCLVKNHPVALVFLPAADIPRFVGEGNVDLAITGQDMVSEANVDGLIEEICPLGFGKCRLEVQVPINSSIKTIEELQGKKVVTSFEVLCQSFFENLDKKLENKQKSESPKKTIVEYIGGSVEAACALGLADGIVDLVESGDTMRAAGLHAIHTIMESQAVLIKSTRPFRGDVQRQLTKLISSRIQGVVAANKYVLCQYNIIRTRLADALKLTPGRRSATVSPLDDGDFVAVSAMVVKRDSAEVMDKLQAIDACDILLLDLANCRV</sequence>
<comment type="catalytic activity">
    <reaction evidence="1">
        <text>1-(5-phospho-beta-D-ribosyl)-ATP + diphosphate = 5-phospho-alpha-D-ribose 1-diphosphate + ATP</text>
        <dbReference type="Rhea" id="RHEA:18473"/>
        <dbReference type="ChEBI" id="CHEBI:30616"/>
        <dbReference type="ChEBI" id="CHEBI:33019"/>
        <dbReference type="ChEBI" id="CHEBI:58017"/>
        <dbReference type="ChEBI" id="CHEBI:73183"/>
        <dbReference type="EC" id="2.4.2.17"/>
    </reaction>
</comment>
<dbReference type="PANTHER" id="PTHR21403">
    <property type="entry name" value="ATP PHOSPHORIBOSYLTRANSFERASE ATP-PRTASE"/>
    <property type="match status" value="1"/>
</dbReference>
<evidence type="ECO:0000259" key="15">
    <source>
        <dbReference type="Pfam" id="PF08029"/>
    </source>
</evidence>
<comment type="caution">
    <text evidence="16">The sequence shown here is derived from an EMBL/GenBank/DDBJ whole genome shotgun (WGS) entry which is preliminary data.</text>
</comment>
<accession>A0AAV0ASS3</accession>
<evidence type="ECO:0000256" key="11">
    <source>
        <dbReference type="ARBA" id="ARBA00022741"/>
    </source>
</evidence>
<gene>
    <name evidence="17" type="ORF">PPACK8108_LOCUS10665</name>
    <name evidence="16" type="ORF">PPACK8108_LOCUS6675</name>
</gene>
<keyword evidence="12" id="KW-0067">ATP-binding</keyword>
<comment type="pathway">
    <text evidence="3">Amino-acid biosynthesis; L-histidine biosynthesis; L-histidine from 5-phospho-alpha-D-ribose 1-diphosphate: step 1/9.</text>
</comment>
<dbReference type="GO" id="GO:0005737">
    <property type="term" value="C:cytoplasm"/>
    <property type="evidence" value="ECO:0007669"/>
    <property type="project" value="UniProtKB-SubCell"/>
</dbReference>
<dbReference type="Pfam" id="PF01634">
    <property type="entry name" value="HisG"/>
    <property type="match status" value="1"/>
</dbReference>
<dbReference type="NCBIfam" id="TIGR03455">
    <property type="entry name" value="HisG_C-term"/>
    <property type="match status" value="1"/>
</dbReference>
<keyword evidence="9 16" id="KW-0328">Glycosyltransferase</keyword>
<evidence type="ECO:0000256" key="3">
    <source>
        <dbReference type="ARBA" id="ARBA00004667"/>
    </source>
</evidence>
<evidence type="ECO:0000256" key="5">
    <source>
        <dbReference type="ARBA" id="ARBA00011946"/>
    </source>
</evidence>
<dbReference type="PANTHER" id="PTHR21403:SF8">
    <property type="entry name" value="ATP PHOSPHORIBOSYLTRANSFERASE"/>
    <property type="match status" value="1"/>
</dbReference>
<dbReference type="InterPro" id="IPR020621">
    <property type="entry name" value="ATP-PRT_HisG_long"/>
</dbReference>
<evidence type="ECO:0000256" key="6">
    <source>
        <dbReference type="ARBA" id="ARBA00020998"/>
    </source>
</evidence>
<evidence type="ECO:0000313" key="17">
    <source>
        <dbReference type="EMBL" id="CAH7675633.1"/>
    </source>
</evidence>
<evidence type="ECO:0000256" key="1">
    <source>
        <dbReference type="ARBA" id="ARBA00000915"/>
    </source>
</evidence>
<protein>
    <recommendedName>
        <fullName evidence="6">ATP phosphoribosyltransferase</fullName>
        <ecNumber evidence="5">2.4.2.17</ecNumber>
    </recommendedName>
</protein>
<keyword evidence="18" id="KW-1185">Reference proteome</keyword>
<dbReference type="InterPro" id="IPR013115">
    <property type="entry name" value="HisG_C"/>
</dbReference>
<keyword evidence="8" id="KW-0028">Amino-acid biosynthesis</keyword>
<keyword evidence="11" id="KW-0547">Nucleotide-binding</keyword>
<dbReference type="HAMAP" id="MF_00079">
    <property type="entry name" value="HisG_Long"/>
    <property type="match status" value="1"/>
</dbReference>
<evidence type="ECO:0000259" key="14">
    <source>
        <dbReference type="Pfam" id="PF01634"/>
    </source>
</evidence>
<evidence type="ECO:0000313" key="16">
    <source>
        <dbReference type="EMBL" id="CAH7671842.1"/>
    </source>
</evidence>
<keyword evidence="10" id="KW-0808">Transferase</keyword>
<name>A0AAV0ASS3_PHAPC</name>
<evidence type="ECO:0000256" key="12">
    <source>
        <dbReference type="ARBA" id="ARBA00022840"/>
    </source>
</evidence>
<dbReference type="SUPFAM" id="SSF54913">
    <property type="entry name" value="GlnB-like"/>
    <property type="match status" value="1"/>
</dbReference>
<dbReference type="InterPro" id="IPR015867">
    <property type="entry name" value="N-reg_PII/ATP_PRibTrfase_C"/>
</dbReference>
<dbReference type="GO" id="GO:0005524">
    <property type="term" value="F:ATP binding"/>
    <property type="evidence" value="ECO:0007669"/>
    <property type="project" value="UniProtKB-KW"/>
</dbReference>
<evidence type="ECO:0000313" key="18">
    <source>
        <dbReference type="Proteomes" id="UP001153365"/>
    </source>
</evidence>
<evidence type="ECO:0000256" key="4">
    <source>
        <dbReference type="ARBA" id="ARBA00009372"/>
    </source>
</evidence>
<dbReference type="GO" id="GO:0000287">
    <property type="term" value="F:magnesium ion binding"/>
    <property type="evidence" value="ECO:0007669"/>
    <property type="project" value="InterPro"/>
</dbReference>
<dbReference type="Gene3D" id="3.30.70.120">
    <property type="match status" value="1"/>
</dbReference>
<dbReference type="FunFam" id="3.40.190.10:FF:000123">
    <property type="entry name" value="HIS1p ATP phosphoribosyltransferase"/>
    <property type="match status" value="1"/>
</dbReference>
<dbReference type="InterPro" id="IPR013820">
    <property type="entry name" value="ATP_PRibTrfase_cat"/>
</dbReference>
<keyword evidence="7" id="KW-0963">Cytoplasm</keyword>
<evidence type="ECO:0000256" key="2">
    <source>
        <dbReference type="ARBA" id="ARBA00004496"/>
    </source>
</evidence>
<dbReference type="InterPro" id="IPR001348">
    <property type="entry name" value="ATP_PRibTrfase_HisG"/>
</dbReference>
<evidence type="ECO:0000256" key="10">
    <source>
        <dbReference type="ARBA" id="ARBA00022679"/>
    </source>
</evidence>
<dbReference type="InterPro" id="IPR011322">
    <property type="entry name" value="N-reg_PII-like_a/b"/>
</dbReference>
<dbReference type="GO" id="GO:0000105">
    <property type="term" value="P:L-histidine biosynthetic process"/>
    <property type="evidence" value="ECO:0007669"/>
    <property type="project" value="UniProtKB-KW"/>
</dbReference>
<proteinExistence type="inferred from homology"/>
<dbReference type="PROSITE" id="PS01316">
    <property type="entry name" value="ATP_P_PHORIBOSYLTR"/>
    <property type="match status" value="1"/>
</dbReference>
<evidence type="ECO:0000256" key="8">
    <source>
        <dbReference type="ARBA" id="ARBA00022605"/>
    </source>
</evidence>
<dbReference type="Gene3D" id="3.40.190.10">
    <property type="entry name" value="Periplasmic binding protein-like II"/>
    <property type="match status" value="2"/>
</dbReference>